<evidence type="ECO:0000256" key="1">
    <source>
        <dbReference type="ARBA" id="ARBA00022723"/>
    </source>
</evidence>
<name>A0A6S7IG70_PARCT</name>
<accession>A0A6S7IG70</accession>
<feature type="region of interest" description="Disordered" evidence="5">
    <location>
        <begin position="496"/>
        <end position="549"/>
    </location>
</feature>
<feature type="region of interest" description="Disordered" evidence="5">
    <location>
        <begin position="154"/>
        <end position="182"/>
    </location>
</feature>
<dbReference type="EMBL" id="CACRXK020009213">
    <property type="protein sequence ID" value="CAB4016676.1"/>
    <property type="molecule type" value="Genomic_DNA"/>
</dbReference>
<feature type="region of interest" description="Disordered" evidence="5">
    <location>
        <begin position="109"/>
        <end position="128"/>
    </location>
</feature>
<dbReference type="AlphaFoldDB" id="A0A6S7IG70"/>
<dbReference type="InterPro" id="IPR006612">
    <property type="entry name" value="THAP_Znf"/>
</dbReference>
<feature type="compositionally biased region" description="Basic residues" evidence="5">
    <location>
        <begin position="527"/>
        <end position="542"/>
    </location>
</feature>
<dbReference type="SMART" id="SM00980">
    <property type="entry name" value="THAP"/>
    <property type="match status" value="1"/>
</dbReference>
<keyword evidence="2" id="KW-0863">Zinc-finger</keyword>
<reference evidence="6" key="1">
    <citation type="submission" date="2020-04" db="EMBL/GenBank/DDBJ databases">
        <authorList>
            <person name="Alioto T."/>
            <person name="Alioto T."/>
            <person name="Gomez Garrido J."/>
        </authorList>
    </citation>
    <scope>NUCLEOTIDE SEQUENCE</scope>
    <source>
        <strain evidence="6">A484AB</strain>
    </source>
</reference>
<keyword evidence="7" id="KW-1185">Reference proteome</keyword>
<evidence type="ECO:0000313" key="6">
    <source>
        <dbReference type="EMBL" id="CAB4016676.1"/>
    </source>
</evidence>
<evidence type="ECO:0000313" key="7">
    <source>
        <dbReference type="Proteomes" id="UP001152795"/>
    </source>
</evidence>
<dbReference type="GO" id="GO:0008270">
    <property type="term" value="F:zinc ion binding"/>
    <property type="evidence" value="ECO:0007669"/>
    <property type="project" value="UniProtKB-KW"/>
</dbReference>
<evidence type="ECO:0000256" key="2">
    <source>
        <dbReference type="ARBA" id="ARBA00022771"/>
    </source>
</evidence>
<feature type="compositionally biased region" description="Polar residues" evidence="5">
    <location>
        <begin position="502"/>
        <end position="525"/>
    </location>
</feature>
<dbReference type="OrthoDB" id="5982355at2759"/>
<evidence type="ECO:0000256" key="5">
    <source>
        <dbReference type="SAM" id="MobiDB-lite"/>
    </source>
</evidence>
<sequence length="549" mass="62354">MPPSRCVVQNCSNRANGKKGISVHLSPLDNKRRKIWLTFVKTHRQNFSPSGRFVICSAHFSKDCFERRYVGENGSPRRLREDANLTIWKPKLTHSPESKRSHRRILKDVLSSNTATEPSTSTSFDSQADIQQTAQVNSKYANYKFTSFTDVLSSNTATEPSTSKEIDPKDQELSDEPPPSQLIVTPLSSTSFDSQADIQQTAQVNKTQTSNINEININEININEININEKNDNGDDCDKININKKNDNYDNCDNDKDDCHEGSIDSTSDIDDNDTCWTPENVEQEYNDFLGGNDEVKSTRTWESWPTKKEHFISIRVGLLIHIELVQANQAGNSTAMEFLGHQKAFSFLLSTGMIKTTFVSDRHASIAKWMREESTKLCKEMKKKSKIEHYYDRWHVARRSPEYEKLNKVLRKPRIVKAIKKSSSLGQTSGLEGYHSVINQFAPKMLAYSYFGLLSRTILSALHFNYNLKREDKKDGEGNVKLRVTYPKFKEGEGTVKQVKTEQNYESELQSLGRQQGSASSTRKQPVCRKCKNPMKGHKKGTCSSTSS</sequence>
<comment type="caution">
    <text evidence="6">The sequence shown here is derived from an EMBL/GenBank/DDBJ whole genome shotgun (WGS) entry which is preliminary data.</text>
</comment>
<keyword evidence="3" id="KW-0862">Zinc</keyword>
<dbReference type="PANTHER" id="PTHR31751:SF44">
    <property type="entry name" value="SI:CH211-211K8.4-RELATED"/>
    <property type="match status" value="1"/>
</dbReference>
<feature type="compositionally biased region" description="Polar residues" evidence="5">
    <location>
        <begin position="110"/>
        <end position="128"/>
    </location>
</feature>
<protein>
    <submittedName>
        <fullName evidence="6">Uncharacterized protein</fullName>
    </submittedName>
</protein>
<keyword evidence="1" id="KW-0479">Metal-binding</keyword>
<proteinExistence type="predicted"/>
<dbReference type="SUPFAM" id="SSF57716">
    <property type="entry name" value="Glucocorticoid receptor-like (DNA-binding domain)"/>
    <property type="match status" value="1"/>
</dbReference>
<dbReference type="PANTHER" id="PTHR31751">
    <property type="entry name" value="SI:CH211-108C17.2-RELATED-RELATED"/>
    <property type="match status" value="1"/>
</dbReference>
<dbReference type="Pfam" id="PF05485">
    <property type="entry name" value="THAP"/>
    <property type="match status" value="1"/>
</dbReference>
<gene>
    <name evidence="6" type="ORF">PACLA_8A075491</name>
</gene>
<dbReference type="Proteomes" id="UP001152795">
    <property type="component" value="Unassembled WGS sequence"/>
</dbReference>
<evidence type="ECO:0000256" key="3">
    <source>
        <dbReference type="ARBA" id="ARBA00022833"/>
    </source>
</evidence>
<dbReference type="GO" id="GO:0003677">
    <property type="term" value="F:DNA binding"/>
    <property type="evidence" value="ECO:0007669"/>
    <property type="project" value="UniProtKB-UniRule"/>
</dbReference>
<feature type="compositionally biased region" description="Basic and acidic residues" evidence="5">
    <location>
        <begin position="162"/>
        <end position="172"/>
    </location>
</feature>
<organism evidence="6 7">
    <name type="scientific">Paramuricea clavata</name>
    <name type="common">Red gorgonian</name>
    <name type="synonym">Violescent sea-whip</name>
    <dbReference type="NCBI Taxonomy" id="317549"/>
    <lineage>
        <taxon>Eukaryota</taxon>
        <taxon>Metazoa</taxon>
        <taxon>Cnidaria</taxon>
        <taxon>Anthozoa</taxon>
        <taxon>Octocorallia</taxon>
        <taxon>Malacalcyonacea</taxon>
        <taxon>Plexauridae</taxon>
        <taxon>Paramuricea</taxon>
    </lineage>
</organism>
<dbReference type="PROSITE" id="PS50950">
    <property type="entry name" value="ZF_THAP"/>
    <property type="match status" value="1"/>
</dbReference>
<keyword evidence="4" id="KW-0238">DNA-binding</keyword>
<evidence type="ECO:0000256" key="4">
    <source>
        <dbReference type="ARBA" id="ARBA00023125"/>
    </source>
</evidence>